<evidence type="ECO:0000313" key="4">
    <source>
        <dbReference type="Proteomes" id="UP001377337"/>
    </source>
</evidence>
<gene>
    <name evidence="3" type="ORF">WCV65_06585</name>
</gene>
<keyword evidence="1" id="KW-0378">Hydrolase</keyword>
<reference evidence="3 4" key="1">
    <citation type="submission" date="2024-02" db="EMBL/GenBank/DDBJ databases">
        <title>Seven novel Bacillus-like species.</title>
        <authorList>
            <person name="Liu G."/>
        </authorList>
    </citation>
    <scope>NUCLEOTIDE SEQUENCE [LARGE SCALE GENOMIC DNA]</scope>
    <source>
        <strain evidence="3 4">FJAT-52054</strain>
    </source>
</reference>
<sequence length="261" mass="29722">MVIVERIIAGGVPSLHVVKEELKNEQTPFVLFVHGFTSAKEHNLHYAYLLAEKGARVVLPEALYHGERSESMPPMELNVRFWDIVMNTIHELKAIKDFFLNEGLIDESRIGVSGTSMGGIVTLGALTQYEWISAGVSLMGSPHYVHFLRKQVDYLRDAGHVLPISDEDLEAKMQSLEPFDLSLHKESLNERPLLFWHGEKDQVVPFKPTWAFYEDIRSAYEANPDNIQFIRDPNADHKVSREGLLGLVNWFETHLSLSTRV</sequence>
<dbReference type="EMBL" id="CP147407">
    <property type="protein sequence ID" value="WXB98139.1"/>
    <property type="molecule type" value="Genomic_DNA"/>
</dbReference>
<dbReference type="SUPFAM" id="SSF53474">
    <property type="entry name" value="alpha/beta-Hydrolases"/>
    <property type="match status" value="1"/>
</dbReference>
<dbReference type="Proteomes" id="UP001377337">
    <property type="component" value="Chromosome"/>
</dbReference>
<proteinExistence type="predicted"/>
<name>A0ABZ2NJY8_9BACI</name>
<evidence type="ECO:0000259" key="2">
    <source>
        <dbReference type="Pfam" id="PF00326"/>
    </source>
</evidence>
<dbReference type="PANTHER" id="PTHR22946:SF9">
    <property type="entry name" value="POLYKETIDE TRANSFERASE AF380"/>
    <property type="match status" value="1"/>
</dbReference>
<dbReference type="InterPro" id="IPR050261">
    <property type="entry name" value="FrsA_esterase"/>
</dbReference>
<keyword evidence="4" id="KW-1185">Reference proteome</keyword>
<evidence type="ECO:0000313" key="3">
    <source>
        <dbReference type="EMBL" id="WXB98139.1"/>
    </source>
</evidence>
<dbReference type="InterPro" id="IPR029058">
    <property type="entry name" value="AB_hydrolase_fold"/>
</dbReference>
<dbReference type="RefSeq" id="WP_338781035.1">
    <property type="nucleotide sequence ID" value="NZ_CP147407.1"/>
</dbReference>
<dbReference type="InterPro" id="IPR001375">
    <property type="entry name" value="Peptidase_S9_cat"/>
</dbReference>
<protein>
    <submittedName>
        <fullName evidence="3">Prolyl oligopeptidase family serine peptidase</fullName>
    </submittedName>
</protein>
<dbReference type="PANTHER" id="PTHR22946">
    <property type="entry name" value="DIENELACTONE HYDROLASE DOMAIN-CONTAINING PROTEIN-RELATED"/>
    <property type="match status" value="1"/>
</dbReference>
<evidence type="ECO:0000256" key="1">
    <source>
        <dbReference type="ARBA" id="ARBA00022801"/>
    </source>
</evidence>
<feature type="domain" description="Peptidase S9 prolyl oligopeptidase catalytic" evidence="2">
    <location>
        <begin position="87"/>
        <end position="250"/>
    </location>
</feature>
<organism evidence="3 4">
    <name type="scientific">Metabacillus sediminis</name>
    <dbReference type="NCBI Taxonomy" id="3117746"/>
    <lineage>
        <taxon>Bacteria</taxon>
        <taxon>Bacillati</taxon>
        <taxon>Bacillota</taxon>
        <taxon>Bacilli</taxon>
        <taxon>Bacillales</taxon>
        <taxon>Bacillaceae</taxon>
        <taxon>Metabacillus</taxon>
    </lineage>
</organism>
<dbReference type="Gene3D" id="3.40.50.1820">
    <property type="entry name" value="alpha/beta hydrolase"/>
    <property type="match status" value="1"/>
</dbReference>
<dbReference type="Pfam" id="PF00326">
    <property type="entry name" value="Peptidase_S9"/>
    <property type="match status" value="1"/>
</dbReference>
<accession>A0ABZ2NJY8</accession>